<evidence type="ECO:0000313" key="3">
    <source>
        <dbReference type="Proteomes" id="UP000515743"/>
    </source>
</evidence>
<dbReference type="Proteomes" id="UP000515743">
    <property type="component" value="Chromosome"/>
</dbReference>
<feature type="region of interest" description="Disordered" evidence="1">
    <location>
        <begin position="203"/>
        <end position="223"/>
    </location>
</feature>
<protein>
    <submittedName>
        <fullName evidence="2">Uncharacterized protein</fullName>
    </submittedName>
</protein>
<reference evidence="2 3" key="1">
    <citation type="submission" date="2020-07" db="EMBL/GenBank/DDBJ databases">
        <title>Complete genome and description of Corynebacterium incognita strain Marseille-Q3630 sp. nov.</title>
        <authorList>
            <person name="Boxberger M."/>
        </authorList>
    </citation>
    <scope>NUCLEOTIDE SEQUENCE [LARGE SCALE GENOMIC DNA]</scope>
    <source>
        <strain evidence="2 3">Marseille-Q3630</strain>
    </source>
</reference>
<sequence>MIREIRRVGQHAYFYALSRSEQLIEWLNDELGDYTVEAQDEGRRTTLVGKDKTITITGHVIASVAVNPQTLLWRWADDDTASVAALIRDWGRDNGLRTLTTQEVPYEPLDAPAANPAHIAEDLGCLGFEVFGQDAMYLFFPFNKAGSQLVLLVENFSETPPAFDFTAFMTKLPRLITFADDVAWSMDGLTRIRPDWQVQHTLITDNERGGDNGDNGDDDNYTDRWSITNESGLTATYDLAYDSHRRVTAVRANLPAVGGN</sequence>
<evidence type="ECO:0000313" key="2">
    <source>
        <dbReference type="EMBL" id="QNE90076.1"/>
    </source>
</evidence>
<dbReference type="KEGG" id="cik:H0194_03410"/>
<gene>
    <name evidence="2" type="ORF">H0194_03410</name>
</gene>
<name>A0A7G7CR60_9CORY</name>
<dbReference type="AlphaFoldDB" id="A0A7G7CR60"/>
<evidence type="ECO:0000256" key="1">
    <source>
        <dbReference type="SAM" id="MobiDB-lite"/>
    </source>
</evidence>
<dbReference type="InterPro" id="IPR049249">
    <property type="entry name" value="DUF6882"/>
</dbReference>
<accession>A0A7G7CR60</accession>
<proteinExistence type="predicted"/>
<dbReference type="EMBL" id="CP059404">
    <property type="protein sequence ID" value="QNE90076.1"/>
    <property type="molecule type" value="Genomic_DNA"/>
</dbReference>
<organism evidence="2 3">
    <name type="scientific">Corynebacterium incognita</name>
    <dbReference type="NCBI Taxonomy" id="2754725"/>
    <lineage>
        <taxon>Bacteria</taxon>
        <taxon>Bacillati</taxon>
        <taxon>Actinomycetota</taxon>
        <taxon>Actinomycetes</taxon>
        <taxon>Mycobacteriales</taxon>
        <taxon>Corynebacteriaceae</taxon>
        <taxon>Corynebacterium</taxon>
    </lineage>
</organism>
<dbReference type="RefSeq" id="WP_185176450.1">
    <property type="nucleotide sequence ID" value="NZ_CP059404.1"/>
</dbReference>
<keyword evidence="3" id="KW-1185">Reference proteome</keyword>
<dbReference type="Pfam" id="PF21813">
    <property type="entry name" value="DUF6882"/>
    <property type="match status" value="1"/>
</dbReference>